<evidence type="ECO:0000259" key="6">
    <source>
        <dbReference type="Pfam" id="PF01258"/>
    </source>
</evidence>
<dbReference type="PANTHER" id="PTHR33823:SF2">
    <property type="entry name" value="RNA POLYMERASE-BINDING TRANSCRIPTION FACTOR DKSA"/>
    <property type="match status" value="1"/>
</dbReference>
<keyword evidence="8" id="KW-1185">Reference proteome</keyword>
<protein>
    <submittedName>
        <fullName evidence="7">TraR/DksA family transcriptional regulator</fullName>
    </submittedName>
</protein>
<proteinExistence type="predicted"/>
<feature type="zinc finger region" description="dksA C4-type" evidence="4">
    <location>
        <begin position="122"/>
        <end position="146"/>
    </location>
</feature>
<dbReference type="InterPro" id="IPR037187">
    <property type="entry name" value="DnaK_N"/>
</dbReference>
<evidence type="ECO:0000256" key="2">
    <source>
        <dbReference type="ARBA" id="ARBA00022771"/>
    </source>
</evidence>
<reference evidence="7 8" key="1">
    <citation type="submission" date="2019-09" db="EMBL/GenBank/DDBJ databases">
        <title>Serinicoccus pratensis sp. nov., isolated from meadow soil.</title>
        <authorList>
            <person name="Zhang W."/>
        </authorList>
    </citation>
    <scope>NUCLEOTIDE SEQUENCE [LARGE SCALE GENOMIC DNA]</scope>
    <source>
        <strain evidence="7 8">W204</strain>
    </source>
</reference>
<dbReference type="RefSeq" id="WP_158060538.1">
    <property type="nucleotide sequence ID" value="NZ_CP044427.1"/>
</dbReference>
<evidence type="ECO:0000256" key="4">
    <source>
        <dbReference type="PROSITE-ProRule" id="PRU00510"/>
    </source>
</evidence>
<evidence type="ECO:0000256" key="3">
    <source>
        <dbReference type="ARBA" id="ARBA00022833"/>
    </source>
</evidence>
<feature type="compositionally biased region" description="Basic and acidic residues" evidence="5">
    <location>
        <begin position="21"/>
        <end position="32"/>
    </location>
</feature>
<evidence type="ECO:0000256" key="5">
    <source>
        <dbReference type="SAM" id="MobiDB-lite"/>
    </source>
</evidence>
<keyword evidence="3" id="KW-0862">Zinc</keyword>
<dbReference type="PANTHER" id="PTHR33823">
    <property type="entry name" value="RNA POLYMERASE-BINDING TRANSCRIPTION FACTOR DKSA-RELATED"/>
    <property type="match status" value="1"/>
</dbReference>
<dbReference type="SUPFAM" id="SSF57716">
    <property type="entry name" value="Glucocorticoid receptor-like (DNA-binding domain)"/>
    <property type="match status" value="1"/>
</dbReference>
<gene>
    <name evidence="7" type="ORF">FY030_04950</name>
</gene>
<dbReference type="PROSITE" id="PS51128">
    <property type="entry name" value="ZF_DKSA_2"/>
    <property type="match status" value="1"/>
</dbReference>
<dbReference type="EMBL" id="CP044427">
    <property type="protein sequence ID" value="QFG68149.1"/>
    <property type="molecule type" value="Genomic_DNA"/>
</dbReference>
<dbReference type="GO" id="GO:0008270">
    <property type="term" value="F:zinc ion binding"/>
    <property type="evidence" value="ECO:0007669"/>
    <property type="project" value="UniProtKB-KW"/>
</dbReference>
<evidence type="ECO:0000313" key="8">
    <source>
        <dbReference type="Proteomes" id="UP000326546"/>
    </source>
</evidence>
<keyword evidence="2" id="KW-0863">Zinc-finger</keyword>
<organism evidence="7 8">
    <name type="scientific">Ornithinimicrobium pratense</name>
    <dbReference type="NCBI Taxonomy" id="2593973"/>
    <lineage>
        <taxon>Bacteria</taxon>
        <taxon>Bacillati</taxon>
        <taxon>Actinomycetota</taxon>
        <taxon>Actinomycetes</taxon>
        <taxon>Micrococcales</taxon>
        <taxon>Ornithinimicrobiaceae</taxon>
        <taxon>Ornithinimicrobium</taxon>
    </lineage>
</organism>
<name>A0A5J6V2Q5_9MICO</name>
<dbReference type="SUPFAM" id="SSF109635">
    <property type="entry name" value="DnaK suppressor protein DksA, alpha-hairpin domain"/>
    <property type="match status" value="1"/>
</dbReference>
<evidence type="ECO:0000313" key="7">
    <source>
        <dbReference type="EMBL" id="QFG68149.1"/>
    </source>
</evidence>
<dbReference type="Proteomes" id="UP000326546">
    <property type="component" value="Chromosome"/>
</dbReference>
<feature type="region of interest" description="Disordered" evidence="5">
    <location>
        <begin position="63"/>
        <end position="99"/>
    </location>
</feature>
<dbReference type="Pfam" id="PF01258">
    <property type="entry name" value="zf-dskA_traR"/>
    <property type="match status" value="1"/>
</dbReference>
<dbReference type="OrthoDB" id="9803742at2"/>
<dbReference type="Gene3D" id="1.20.120.910">
    <property type="entry name" value="DksA, coiled-coil domain"/>
    <property type="match status" value="1"/>
</dbReference>
<dbReference type="InterPro" id="IPR000962">
    <property type="entry name" value="Znf_DskA_TraR"/>
</dbReference>
<feature type="region of interest" description="Disordered" evidence="5">
    <location>
        <begin position="1"/>
        <end position="40"/>
    </location>
</feature>
<dbReference type="KEGG" id="serw:FY030_04950"/>
<feature type="domain" description="Zinc finger DksA/TraR C4-type" evidence="6">
    <location>
        <begin position="117"/>
        <end position="152"/>
    </location>
</feature>
<dbReference type="AlphaFoldDB" id="A0A5J6V2Q5"/>
<sequence>MASSTDKTGVDPRLSAAVQDAKPEQLPVREGEDPWTQEDLDEVRNTLLEEADRLHTEVEEAEQDLAELMRDYGDGAGDDQADAGSATLEREQELSLANNSRELLQQVMHALGRIGNGTYGNCESCGEPIGKMRLQAFSRATLCLTCKQKQERR</sequence>
<accession>A0A5J6V2Q5</accession>
<keyword evidence="1" id="KW-0479">Metal-binding</keyword>
<evidence type="ECO:0000256" key="1">
    <source>
        <dbReference type="ARBA" id="ARBA00022723"/>
    </source>
</evidence>